<dbReference type="EMBL" id="UINC01095796">
    <property type="protein sequence ID" value="SVC52162.1"/>
    <property type="molecule type" value="Genomic_DNA"/>
</dbReference>
<dbReference type="GO" id="GO:0005886">
    <property type="term" value="C:plasma membrane"/>
    <property type="evidence" value="ECO:0007669"/>
    <property type="project" value="TreeGrafter"/>
</dbReference>
<feature type="transmembrane region" description="Helical" evidence="2">
    <location>
        <begin position="89"/>
        <end position="107"/>
    </location>
</feature>
<feature type="region of interest" description="Disordered" evidence="1">
    <location>
        <begin position="1"/>
        <end position="30"/>
    </location>
</feature>
<name>A0A382MXG2_9ZZZZ</name>
<dbReference type="InterPro" id="IPR006135">
    <property type="entry name" value="T3SS_substrate_exporter"/>
</dbReference>
<dbReference type="PANTHER" id="PTHR30531:SF12">
    <property type="entry name" value="FLAGELLAR BIOSYNTHETIC PROTEIN FLHB"/>
    <property type="match status" value="1"/>
</dbReference>
<feature type="compositionally biased region" description="Basic and acidic residues" evidence="1">
    <location>
        <begin position="1"/>
        <end position="23"/>
    </location>
</feature>
<reference evidence="3" key="1">
    <citation type="submission" date="2018-05" db="EMBL/GenBank/DDBJ databases">
        <authorList>
            <person name="Lanie J.A."/>
            <person name="Ng W.-L."/>
            <person name="Kazmierczak K.M."/>
            <person name="Andrzejewski T.M."/>
            <person name="Davidsen T.M."/>
            <person name="Wayne K.J."/>
            <person name="Tettelin H."/>
            <person name="Glass J.I."/>
            <person name="Rusch D."/>
            <person name="Podicherti R."/>
            <person name="Tsui H.-C.T."/>
            <person name="Winkler M.E."/>
        </authorList>
    </citation>
    <scope>NUCLEOTIDE SEQUENCE</scope>
</reference>
<evidence type="ECO:0000313" key="3">
    <source>
        <dbReference type="EMBL" id="SVC52162.1"/>
    </source>
</evidence>
<keyword evidence="2" id="KW-1133">Transmembrane helix</keyword>
<sequence length="108" mass="11956">MAEENKDQKTEDASSKRISDTQEKGNFAQSREISSSFVLLASVLAFSIGGKHATETVIKTWYSNLAELGTLNLNSSELFGLMKWNMQNFFYIVAPILIIIMFAGVLAS</sequence>
<keyword evidence="2" id="KW-0812">Transmembrane</keyword>
<gene>
    <name evidence="3" type="ORF">METZ01_LOCUS305016</name>
</gene>
<dbReference type="Pfam" id="PF01312">
    <property type="entry name" value="Bac_export_2"/>
    <property type="match status" value="1"/>
</dbReference>
<accession>A0A382MXG2</accession>
<evidence type="ECO:0000256" key="2">
    <source>
        <dbReference type="SAM" id="Phobius"/>
    </source>
</evidence>
<feature type="non-terminal residue" evidence="3">
    <location>
        <position position="108"/>
    </location>
</feature>
<keyword evidence="2" id="KW-0472">Membrane</keyword>
<dbReference type="AlphaFoldDB" id="A0A382MXG2"/>
<proteinExistence type="predicted"/>
<evidence type="ECO:0008006" key="4">
    <source>
        <dbReference type="Google" id="ProtNLM"/>
    </source>
</evidence>
<dbReference type="GO" id="GO:0009306">
    <property type="term" value="P:protein secretion"/>
    <property type="evidence" value="ECO:0007669"/>
    <property type="project" value="InterPro"/>
</dbReference>
<organism evidence="3">
    <name type="scientific">marine metagenome</name>
    <dbReference type="NCBI Taxonomy" id="408172"/>
    <lineage>
        <taxon>unclassified sequences</taxon>
        <taxon>metagenomes</taxon>
        <taxon>ecological metagenomes</taxon>
    </lineage>
</organism>
<protein>
    <recommendedName>
        <fullName evidence="4">Flagellar biosynthetic protein FlhB</fullName>
    </recommendedName>
</protein>
<dbReference type="PANTHER" id="PTHR30531">
    <property type="entry name" value="FLAGELLAR BIOSYNTHETIC PROTEIN FLHB"/>
    <property type="match status" value="1"/>
</dbReference>
<evidence type="ECO:0000256" key="1">
    <source>
        <dbReference type="SAM" id="MobiDB-lite"/>
    </source>
</evidence>